<feature type="compositionally biased region" description="Polar residues" evidence="1">
    <location>
        <begin position="390"/>
        <end position="399"/>
    </location>
</feature>
<sequence>MASKNNVIEEIQELIQKIKNEYKEGVDFEFVAEKENYQKGNKEENWFTYRTNKDTTKYGDYDLILFSKFKLSTSPEKPENCAVCDKLTFKENGRMKLFDGEKDIGGPSPNVVGYFHPECAKKYFTNKEQPNVNNARIKEKLLRNLDINMFRPHGRFGECGSLTDPDESIDKKKLLAEIETILKNSDFPVIDNSPNKSNSTSTETEKRGGGEKWFHSKKCKEIFEKVIRNRKLIDEAYTFLTGNAGKGNQNPGGGGGQTPDQPELEVCDRCGKKYDFSQKFPKFKKKEEENENYWFCSKKCYDCFNVCDNCGKIERLKENELRMTKGKVFCSSNCRQKLEKNPGKFDPDSLPNCDQCGEKFRLDEKGFYTIYSFTGREEKFCSPKCRTDETQQTNRPTSENGEEEGNDSDLDDHSESNSDNSSDSNSDQDGKSNNNLPKNIQEIAHLPLLQAQARARQEIEKLLKDNDISDHELNQED</sequence>
<feature type="domain" description="TRASH" evidence="2">
    <location>
        <begin position="353"/>
        <end position="393"/>
    </location>
</feature>
<reference evidence="3" key="1">
    <citation type="submission" date="2021-06" db="EMBL/GenBank/DDBJ databases">
        <authorList>
            <person name="Kallberg Y."/>
            <person name="Tangrot J."/>
            <person name="Rosling A."/>
        </authorList>
    </citation>
    <scope>NUCLEOTIDE SEQUENCE</scope>
    <source>
        <strain evidence="3">IN212</strain>
    </source>
</reference>
<dbReference type="OrthoDB" id="2445965at2759"/>
<keyword evidence="4" id="KW-1185">Reference proteome</keyword>
<evidence type="ECO:0000259" key="2">
    <source>
        <dbReference type="SMART" id="SM00746"/>
    </source>
</evidence>
<evidence type="ECO:0000256" key="1">
    <source>
        <dbReference type="SAM" id="MobiDB-lite"/>
    </source>
</evidence>
<name>A0A9N8YTI8_9GLOM</name>
<feature type="region of interest" description="Disordered" evidence="1">
    <location>
        <begin position="187"/>
        <end position="210"/>
    </location>
</feature>
<feature type="domain" description="TRASH" evidence="2">
    <location>
        <begin position="307"/>
        <end position="342"/>
    </location>
</feature>
<evidence type="ECO:0000313" key="4">
    <source>
        <dbReference type="Proteomes" id="UP000789396"/>
    </source>
</evidence>
<dbReference type="InterPro" id="IPR011017">
    <property type="entry name" value="TRASH_dom"/>
</dbReference>
<accession>A0A9N8YTI8</accession>
<feature type="compositionally biased region" description="Acidic residues" evidence="1">
    <location>
        <begin position="400"/>
        <end position="410"/>
    </location>
</feature>
<organism evidence="3 4">
    <name type="scientific">Racocetra fulgida</name>
    <dbReference type="NCBI Taxonomy" id="60492"/>
    <lineage>
        <taxon>Eukaryota</taxon>
        <taxon>Fungi</taxon>
        <taxon>Fungi incertae sedis</taxon>
        <taxon>Mucoromycota</taxon>
        <taxon>Glomeromycotina</taxon>
        <taxon>Glomeromycetes</taxon>
        <taxon>Diversisporales</taxon>
        <taxon>Gigasporaceae</taxon>
        <taxon>Racocetra</taxon>
    </lineage>
</organism>
<dbReference type="SMART" id="SM00746">
    <property type="entry name" value="TRASH"/>
    <property type="match status" value="2"/>
</dbReference>
<proteinExistence type="predicted"/>
<dbReference type="AlphaFoldDB" id="A0A9N8YTI8"/>
<gene>
    <name evidence="3" type="ORF">RFULGI_LOCUS64</name>
</gene>
<feature type="compositionally biased region" description="Polar residues" evidence="1">
    <location>
        <begin position="192"/>
        <end position="202"/>
    </location>
</feature>
<dbReference type="EMBL" id="CAJVPZ010000003">
    <property type="protein sequence ID" value="CAG8448118.1"/>
    <property type="molecule type" value="Genomic_DNA"/>
</dbReference>
<dbReference type="Proteomes" id="UP000789396">
    <property type="component" value="Unassembled WGS sequence"/>
</dbReference>
<protein>
    <submittedName>
        <fullName evidence="3">802_t:CDS:1</fullName>
    </submittedName>
</protein>
<feature type="region of interest" description="Disordered" evidence="1">
    <location>
        <begin position="384"/>
        <end position="443"/>
    </location>
</feature>
<comment type="caution">
    <text evidence="3">The sequence shown here is derived from an EMBL/GenBank/DDBJ whole genome shotgun (WGS) entry which is preliminary data.</text>
</comment>
<evidence type="ECO:0000313" key="3">
    <source>
        <dbReference type="EMBL" id="CAG8448118.1"/>
    </source>
</evidence>
<feature type="compositionally biased region" description="Low complexity" evidence="1">
    <location>
        <begin position="417"/>
        <end position="435"/>
    </location>
</feature>